<sequence>MLPVFHSPRAERDLDAISLHIGEQSPLAAWRLLEAIDDTMRLVAVFPSIGEAVDHLGPGVRRITTGPYLIFFRTSKDAVELVRVLHGSRDIQHLDG</sequence>
<dbReference type="Pfam" id="PF05016">
    <property type="entry name" value="ParE_toxin"/>
    <property type="match status" value="1"/>
</dbReference>
<dbReference type="RefSeq" id="WP_146441442.1">
    <property type="nucleotide sequence ID" value="NZ_SJPR01000001.1"/>
</dbReference>
<protein>
    <submittedName>
        <fullName evidence="3">Toxin ParE1</fullName>
    </submittedName>
</protein>
<dbReference type="Gene3D" id="3.30.2310.20">
    <property type="entry name" value="RelE-like"/>
    <property type="match status" value="1"/>
</dbReference>
<evidence type="ECO:0000256" key="1">
    <source>
        <dbReference type="ARBA" id="ARBA00006226"/>
    </source>
</evidence>
<accession>A0A5C6AIF9</accession>
<name>A0A5C6AIF9_9BACT</name>
<dbReference type="OrthoDB" id="287917at2"/>
<dbReference type="AlphaFoldDB" id="A0A5C6AIF9"/>
<dbReference type="InterPro" id="IPR007712">
    <property type="entry name" value="RelE/ParE_toxin"/>
</dbReference>
<evidence type="ECO:0000313" key="4">
    <source>
        <dbReference type="Proteomes" id="UP000317421"/>
    </source>
</evidence>
<gene>
    <name evidence="3" type="primary">parE1</name>
    <name evidence="3" type="ORF">Pla108_01100</name>
</gene>
<keyword evidence="4" id="KW-1185">Reference proteome</keyword>
<dbReference type="EMBL" id="SJPR01000001">
    <property type="protein sequence ID" value="TWT99176.1"/>
    <property type="molecule type" value="Genomic_DNA"/>
</dbReference>
<evidence type="ECO:0000256" key="2">
    <source>
        <dbReference type="ARBA" id="ARBA00022649"/>
    </source>
</evidence>
<reference evidence="3 4" key="1">
    <citation type="submission" date="2019-02" db="EMBL/GenBank/DDBJ databases">
        <title>Deep-cultivation of Planctomycetes and their phenomic and genomic characterization uncovers novel biology.</title>
        <authorList>
            <person name="Wiegand S."/>
            <person name="Jogler M."/>
            <person name="Boedeker C."/>
            <person name="Pinto D."/>
            <person name="Vollmers J."/>
            <person name="Rivas-Marin E."/>
            <person name="Kohn T."/>
            <person name="Peeters S.H."/>
            <person name="Heuer A."/>
            <person name="Rast P."/>
            <person name="Oberbeckmann S."/>
            <person name="Bunk B."/>
            <person name="Jeske O."/>
            <person name="Meyerdierks A."/>
            <person name="Storesund J.E."/>
            <person name="Kallscheuer N."/>
            <person name="Luecker S."/>
            <person name="Lage O.M."/>
            <person name="Pohl T."/>
            <person name="Merkel B.J."/>
            <person name="Hornburger P."/>
            <person name="Mueller R.-W."/>
            <person name="Bruemmer F."/>
            <person name="Labrenz M."/>
            <person name="Spormann A.M."/>
            <person name="Op Den Camp H."/>
            <person name="Overmann J."/>
            <person name="Amann R."/>
            <person name="Jetten M.S.M."/>
            <person name="Mascher T."/>
            <person name="Medema M.H."/>
            <person name="Devos D.P."/>
            <person name="Kaster A.-K."/>
            <person name="Ovreas L."/>
            <person name="Rohde M."/>
            <person name="Galperin M.Y."/>
            <person name="Jogler C."/>
        </authorList>
    </citation>
    <scope>NUCLEOTIDE SEQUENCE [LARGE SCALE GENOMIC DNA]</scope>
    <source>
        <strain evidence="3 4">Pla108</strain>
    </source>
</reference>
<organism evidence="3 4">
    <name type="scientific">Botrimarina colliarenosi</name>
    <dbReference type="NCBI Taxonomy" id="2528001"/>
    <lineage>
        <taxon>Bacteria</taxon>
        <taxon>Pseudomonadati</taxon>
        <taxon>Planctomycetota</taxon>
        <taxon>Planctomycetia</taxon>
        <taxon>Pirellulales</taxon>
        <taxon>Lacipirellulaceae</taxon>
        <taxon>Botrimarina</taxon>
    </lineage>
</organism>
<comment type="caution">
    <text evidence="3">The sequence shown here is derived from an EMBL/GenBank/DDBJ whole genome shotgun (WGS) entry which is preliminary data.</text>
</comment>
<dbReference type="InterPro" id="IPR051803">
    <property type="entry name" value="TA_system_RelE-like_toxin"/>
</dbReference>
<evidence type="ECO:0000313" key="3">
    <source>
        <dbReference type="EMBL" id="TWT99176.1"/>
    </source>
</evidence>
<keyword evidence="2" id="KW-1277">Toxin-antitoxin system</keyword>
<proteinExistence type="inferred from homology"/>
<dbReference type="InterPro" id="IPR035093">
    <property type="entry name" value="RelE/ParE_toxin_dom_sf"/>
</dbReference>
<dbReference type="Proteomes" id="UP000317421">
    <property type="component" value="Unassembled WGS sequence"/>
</dbReference>
<comment type="similarity">
    <text evidence="1">Belongs to the RelE toxin family.</text>
</comment>
<dbReference type="PANTHER" id="PTHR33755">
    <property type="entry name" value="TOXIN PARE1-RELATED"/>
    <property type="match status" value="1"/>
</dbReference>